<dbReference type="SUPFAM" id="SSF103473">
    <property type="entry name" value="MFS general substrate transporter"/>
    <property type="match status" value="1"/>
</dbReference>
<dbReference type="InterPro" id="IPR020846">
    <property type="entry name" value="MFS_dom"/>
</dbReference>
<evidence type="ECO:0000256" key="3">
    <source>
        <dbReference type="ARBA" id="ARBA00022692"/>
    </source>
</evidence>
<name>A0A427YLU5_9TREE</name>
<keyword evidence="5 7" id="KW-0472">Membrane</keyword>
<evidence type="ECO:0000256" key="6">
    <source>
        <dbReference type="SAM" id="MobiDB-lite"/>
    </source>
</evidence>
<dbReference type="Proteomes" id="UP000279259">
    <property type="component" value="Unassembled WGS sequence"/>
</dbReference>
<keyword evidence="4 7" id="KW-1133">Transmembrane helix</keyword>
<feature type="transmembrane region" description="Helical" evidence="7">
    <location>
        <begin position="427"/>
        <end position="449"/>
    </location>
</feature>
<evidence type="ECO:0000313" key="10">
    <source>
        <dbReference type="Proteomes" id="UP000279259"/>
    </source>
</evidence>
<evidence type="ECO:0000259" key="8">
    <source>
        <dbReference type="PROSITE" id="PS50850"/>
    </source>
</evidence>
<feature type="transmembrane region" description="Helical" evidence="7">
    <location>
        <begin position="141"/>
        <end position="160"/>
    </location>
</feature>
<sequence>MTTTRAAIAPAMSHPAETDSKPPLTEELEHAGLPGYGDEVIMKSPFEELGFRKTLVVFRKATLMSLLAAFSASADGYQIAMTGSIIANKGFIKTYGTAHDSSGNLILDANVLAAWGGLQSLGQGLGMLSMHFVADRFGRKVAFFSLWLALLGGVCCESFGRIWQTWLVAKLLSGYGVGSVQFLTSTYITEIVPSRARGFLLLFYSIWYAVGQLFASAALKILANNQPYNYLDLIYTEWAMLGIMLGVYFFIPESPWWCANHDKDERGRAIVARLNGGIEGYNVDFHYEIIKRTVERERAISKALHGESLGFWQDVWATREIFMGVNGFRTLVAFMPAAVQQISGLAVLSNYSSYFAHVAGFADPFLFSLLLAICAIIVTVLQALTTDLVGRRTLFLGSVVVTWVVLLIVGGMGLIPNKSAALNKLVVFFALVWRMSSTATGNLGWSYVAETGSSRLRAKTAGFSAAGGVCVGVLFSTTVPYMLNANYANWGLKTCFFFAGISFPLCVASFFVMPDTSKRTPAELDEMFEKKIRPWRFRAYVTDAQRALQAERERTGETDAAQLQNNMVGKA</sequence>
<comment type="caution">
    <text evidence="9">The sequence shown here is derived from an EMBL/GenBank/DDBJ whole genome shotgun (WGS) entry which is preliminary data.</text>
</comment>
<dbReference type="Gene3D" id="1.20.1250.20">
    <property type="entry name" value="MFS general substrate transporter like domains"/>
    <property type="match status" value="1"/>
</dbReference>
<dbReference type="Pfam" id="PF00083">
    <property type="entry name" value="Sugar_tr"/>
    <property type="match status" value="1"/>
</dbReference>
<evidence type="ECO:0000256" key="5">
    <source>
        <dbReference type="ARBA" id="ARBA00023136"/>
    </source>
</evidence>
<feature type="transmembrane region" description="Helical" evidence="7">
    <location>
        <begin position="200"/>
        <end position="221"/>
    </location>
</feature>
<dbReference type="GO" id="GO:0016020">
    <property type="term" value="C:membrane"/>
    <property type="evidence" value="ECO:0007669"/>
    <property type="project" value="UniProtKB-SubCell"/>
</dbReference>
<comment type="subcellular location">
    <subcellularLocation>
        <location evidence="1">Membrane</location>
        <topology evidence="1">Multi-pass membrane protein</topology>
    </subcellularLocation>
</comment>
<feature type="transmembrane region" description="Helical" evidence="7">
    <location>
        <begin position="461"/>
        <end position="484"/>
    </location>
</feature>
<feature type="transmembrane region" description="Helical" evidence="7">
    <location>
        <begin position="233"/>
        <end position="251"/>
    </location>
</feature>
<dbReference type="InterPro" id="IPR050360">
    <property type="entry name" value="MFS_Sugar_Transporters"/>
</dbReference>
<feature type="region of interest" description="Disordered" evidence="6">
    <location>
        <begin position="1"/>
        <end position="25"/>
    </location>
</feature>
<dbReference type="InterPro" id="IPR005828">
    <property type="entry name" value="MFS_sugar_transport-like"/>
</dbReference>
<dbReference type="PROSITE" id="PS50850">
    <property type="entry name" value="MFS"/>
    <property type="match status" value="1"/>
</dbReference>
<comment type="similarity">
    <text evidence="2">Belongs to the major facilitator superfamily. Sugar transporter (TC 2.A.1.1) family.</text>
</comment>
<reference evidence="9 10" key="1">
    <citation type="submission" date="2018-11" db="EMBL/GenBank/DDBJ databases">
        <title>Genome sequence of Saitozyma podzolica DSM 27192.</title>
        <authorList>
            <person name="Aliyu H."/>
            <person name="Gorte O."/>
            <person name="Ochsenreither K."/>
        </authorList>
    </citation>
    <scope>NUCLEOTIDE SEQUENCE [LARGE SCALE GENOMIC DNA]</scope>
    <source>
        <strain evidence="9 10">DSM 27192</strain>
    </source>
</reference>
<dbReference type="PANTHER" id="PTHR48022">
    <property type="entry name" value="PLASTIDIC GLUCOSE TRANSPORTER 4"/>
    <property type="match status" value="1"/>
</dbReference>
<evidence type="ECO:0000256" key="1">
    <source>
        <dbReference type="ARBA" id="ARBA00004141"/>
    </source>
</evidence>
<evidence type="ECO:0000256" key="2">
    <source>
        <dbReference type="ARBA" id="ARBA00010992"/>
    </source>
</evidence>
<organism evidence="9 10">
    <name type="scientific">Saitozyma podzolica</name>
    <dbReference type="NCBI Taxonomy" id="1890683"/>
    <lineage>
        <taxon>Eukaryota</taxon>
        <taxon>Fungi</taxon>
        <taxon>Dikarya</taxon>
        <taxon>Basidiomycota</taxon>
        <taxon>Agaricomycotina</taxon>
        <taxon>Tremellomycetes</taxon>
        <taxon>Tremellales</taxon>
        <taxon>Trimorphomycetaceae</taxon>
        <taxon>Saitozyma</taxon>
    </lineage>
</organism>
<evidence type="ECO:0000256" key="7">
    <source>
        <dbReference type="SAM" id="Phobius"/>
    </source>
</evidence>
<feature type="compositionally biased region" description="Polar residues" evidence="6">
    <location>
        <begin position="561"/>
        <end position="571"/>
    </location>
</feature>
<dbReference type="GO" id="GO:0005351">
    <property type="term" value="F:carbohydrate:proton symporter activity"/>
    <property type="evidence" value="ECO:0007669"/>
    <property type="project" value="TreeGrafter"/>
</dbReference>
<accession>A0A427YLU5</accession>
<feature type="transmembrane region" description="Helical" evidence="7">
    <location>
        <begin position="354"/>
        <end position="381"/>
    </location>
</feature>
<dbReference type="AlphaFoldDB" id="A0A427YLU5"/>
<gene>
    <name evidence="9" type="ORF">EHS25_009390</name>
</gene>
<feature type="region of interest" description="Disordered" evidence="6">
    <location>
        <begin position="550"/>
        <end position="571"/>
    </location>
</feature>
<keyword evidence="10" id="KW-1185">Reference proteome</keyword>
<dbReference type="OrthoDB" id="2544694at2759"/>
<dbReference type="PANTHER" id="PTHR48022:SF68">
    <property type="entry name" value="MAJOR FACILITATOR SUPERFAMILY (MFS) PROFILE DOMAIN-CONTAINING PROTEIN-RELATED"/>
    <property type="match status" value="1"/>
</dbReference>
<dbReference type="EMBL" id="RSCD01000007">
    <property type="protein sequence ID" value="RSH92019.1"/>
    <property type="molecule type" value="Genomic_DNA"/>
</dbReference>
<evidence type="ECO:0000256" key="4">
    <source>
        <dbReference type="ARBA" id="ARBA00022989"/>
    </source>
</evidence>
<keyword evidence="3 7" id="KW-0812">Transmembrane</keyword>
<feature type="domain" description="Major facilitator superfamily (MFS) profile" evidence="8">
    <location>
        <begin position="64"/>
        <end position="517"/>
    </location>
</feature>
<proteinExistence type="inferred from homology"/>
<feature type="transmembrane region" description="Helical" evidence="7">
    <location>
        <begin position="166"/>
        <end position="188"/>
    </location>
</feature>
<feature type="transmembrane region" description="Helical" evidence="7">
    <location>
        <begin position="490"/>
        <end position="512"/>
    </location>
</feature>
<feature type="transmembrane region" description="Helical" evidence="7">
    <location>
        <begin position="328"/>
        <end position="348"/>
    </location>
</feature>
<dbReference type="InterPro" id="IPR036259">
    <property type="entry name" value="MFS_trans_sf"/>
</dbReference>
<protein>
    <recommendedName>
        <fullName evidence="8">Major facilitator superfamily (MFS) profile domain-containing protein</fullName>
    </recommendedName>
</protein>
<evidence type="ECO:0000313" key="9">
    <source>
        <dbReference type="EMBL" id="RSH92019.1"/>
    </source>
</evidence>
<feature type="transmembrane region" description="Helical" evidence="7">
    <location>
        <begin position="393"/>
        <end position="415"/>
    </location>
</feature>